<feature type="transmembrane region" description="Helical" evidence="7">
    <location>
        <begin position="227"/>
        <end position="250"/>
    </location>
</feature>
<dbReference type="FunFam" id="1.20.1250.20:FF:000057">
    <property type="entry name" value="MFS general substrate transporter"/>
    <property type="match status" value="1"/>
</dbReference>
<feature type="transmembrane region" description="Helical" evidence="7">
    <location>
        <begin position="457"/>
        <end position="478"/>
    </location>
</feature>
<gene>
    <name evidence="9" type="ORF">BZG36_01816</name>
</gene>
<dbReference type="InterPro" id="IPR011701">
    <property type="entry name" value="MFS"/>
</dbReference>
<evidence type="ECO:0000256" key="3">
    <source>
        <dbReference type="ARBA" id="ARBA00022692"/>
    </source>
</evidence>
<protein>
    <recommendedName>
        <fullName evidence="8">Major facilitator superfamily (MFS) profile domain-containing protein</fullName>
    </recommendedName>
</protein>
<dbReference type="PROSITE" id="PS50850">
    <property type="entry name" value="MFS"/>
    <property type="match status" value="1"/>
</dbReference>
<feature type="transmembrane region" description="Helical" evidence="7">
    <location>
        <begin position="364"/>
        <end position="383"/>
    </location>
</feature>
<accession>A0A261Y254</accession>
<comment type="caution">
    <text evidence="9">The sequence shown here is derived from an EMBL/GenBank/DDBJ whole genome shotgun (WGS) entry which is preliminary data.</text>
</comment>
<dbReference type="AlphaFoldDB" id="A0A261Y254"/>
<dbReference type="PANTHER" id="PTHR43791">
    <property type="entry name" value="PERMEASE-RELATED"/>
    <property type="match status" value="1"/>
</dbReference>
<dbReference type="Pfam" id="PF07690">
    <property type="entry name" value="MFS_1"/>
    <property type="match status" value="1"/>
</dbReference>
<proteinExistence type="predicted"/>
<feature type="transmembrane region" description="Helical" evidence="7">
    <location>
        <begin position="160"/>
        <end position="183"/>
    </location>
</feature>
<evidence type="ECO:0000313" key="9">
    <source>
        <dbReference type="EMBL" id="OZJ04709.1"/>
    </source>
</evidence>
<name>A0A261Y254_9FUNG</name>
<feature type="region of interest" description="Disordered" evidence="6">
    <location>
        <begin position="502"/>
        <end position="523"/>
    </location>
</feature>
<dbReference type="InterPro" id="IPR020846">
    <property type="entry name" value="MFS_dom"/>
</dbReference>
<evidence type="ECO:0000256" key="2">
    <source>
        <dbReference type="ARBA" id="ARBA00022448"/>
    </source>
</evidence>
<keyword evidence="4 7" id="KW-1133">Transmembrane helix</keyword>
<keyword evidence="3 7" id="KW-0812">Transmembrane</keyword>
<evidence type="ECO:0000259" key="8">
    <source>
        <dbReference type="PROSITE" id="PS50850"/>
    </source>
</evidence>
<feature type="transmembrane region" description="Helical" evidence="7">
    <location>
        <begin position="389"/>
        <end position="412"/>
    </location>
</feature>
<keyword evidence="10" id="KW-1185">Reference proteome</keyword>
<dbReference type="Proteomes" id="UP000242875">
    <property type="component" value="Unassembled WGS sequence"/>
</dbReference>
<keyword evidence="5 7" id="KW-0472">Membrane</keyword>
<evidence type="ECO:0000256" key="5">
    <source>
        <dbReference type="ARBA" id="ARBA00023136"/>
    </source>
</evidence>
<dbReference type="OrthoDB" id="2985014at2759"/>
<feature type="domain" description="Major facilitator superfamily (MFS) profile" evidence="8">
    <location>
        <begin position="68"/>
        <end position="479"/>
    </location>
</feature>
<dbReference type="PANTHER" id="PTHR43791:SF38">
    <property type="entry name" value="MAJOR FACILITATOR SUPERFAMILY (MFS) PROFILE DOMAIN-CONTAINING PROTEIN"/>
    <property type="match status" value="1"/>
</dbReference>
<sequence>MATELMADPALDHPTNVDGTAQAAFPNRIDAERVDDTGKPLPQDIGFANYTPDTPEEKTLVRKMDMRLFPTLWIMYVLNYLDRTNIGNAQIAGMATDLDLTGSRYNWALSIFFFGYLLNEVPSNMILARTRPSIFLPGIMVAWGIISACTAAVQSYPGLLVIRFVLGLVESGFFPGVLFLLSSWYKRTEIAKRMAVFYSGAIISGAFGGLLAGGITSSLNGVHGIAGWRYLFLIEGVATIGVSFIAVFILPDFPTTTSWLTPEEKRLAVDRLIADGHDPRSGKHEGKKRLGFMPAIKDWRTWAFTLLYMMDVCAGTISYFFPTITKNIAGNATNAQYLTVPFYLVAALFSLSNSFHADHQDERAFHIIAFLCVAFVGFVISAATTNNGALYFAQFLCATGIWSALPVILAWVSHTISSPPEKRAVSLAIVNAIANLSSVWGAQLFPSSDSPRFLKGFITNAAFCFVGILTALSLRIALPRYVARHPEVTAEEIEEKREDALRQMSGENKGATEVEQVENAERV</sequence>
<feature type="transmembrane region" description="Helical" evidence="7">
    <location>
        <begin position="134"/>
        <end position="154"/>
    </location>
</feature>
<comment type="subcellular location">
    <subcellularLocation>
        <location evidence="1">Membrane</location>
        <topology evidence="1">Multi-pass membrane protein</topology>
    </subcellularLocation>
</comment>
<dbReference type="FunFam" id="1.20.1250.20:FF:000013">
    <property type="entry name" value="MFS general substrate transporter"/>
    <property type="match status" value="1"/>
</dbReference>
<dbReference type="SUPFAM" id="SSF103473">
    <property type="entry name" value="MFS general substrate transporter"/>
    <property type="match status" value="1"/>
</dbReference>
<evidence type="ECO:0000256" key="7">
    <source>
        <dbReference type="SAM" id="Phobius"/>
    </source>
</evidence>
<reference evidence="9 10" key="1">
    <citation type="journal article" date="2017" name="Mycologia">
        <title>Bifiguratus adelaidae, gen. et sp. nov., a new member of Mucoromycotina in endophytic and soil-dwelling habitats.</title>
        <authorList>
            <person name="Torres-Cruz T.J."/>
            <person name="Billingsley Tobias T.L."/>
            <person name="Almatruk M."/>
            <person name="Hesse C."/>
            <person name="Kuske C.R."/>
            <person name="Desiro A."/>
            <person name="Benucci G.M."/>
            <person name="Bonito G."/>
            <person name="Stajich J.E."/>
            <person name="Dunlap C."/>
            <person name="Arnold A.E."/>
            <person name="Porras-Alfaro A."/>
        </authorList>
    </citation>
    <scope>NUCLEOTIDE SEQUENCE [LARGE SCALE GENOMIC DNA]</scope>
    <source>
        <strain evidence="9 10">AZ0501</strain>
    </source>
</reference>
<evidence type="ECO:0000313" key="10">
    <source>
        <dbReference type="Proteomes" id="UP000242875"/>
    </source>
</evidence>
<feature type="transmembrane region" description="Helical" evidence="7">
    <location>
        <begin position="195"/>
        <end position="215"/>
    </location>
</feature>
<feature type="transmembrane region" description="Helical" evidence="7">
    <location>
        <begin position="424"/>
        <end position="445"/>
    </location>
</feature>
<dbReference type="GO" id="GO:0022857">
    <property type="term" value="F:transmembrane transporter activity"/>
    <property type="evidence" value="ECO:0007669"/>
    <property type="project" value="InterPro"/>
</dbReference>
<dbReference type="Gene3D" id="1.20.1250.20">
    <property type="entry name" value="MFS general substrate transporter like domains"/>
    <property type="match status" value="2"/>
</dbReference>
<feature type="transmembrane region" description="Helical" evidence="7">
    <location>
        <begin position="302"/>
        <end position="322"/>
    </location>
</feature>
<evidence type="ECO:0000256" key="4">
    <source>
        <dbReference type="ARBA" id="ARBA00022989"/>
    </source>
</evidence>
<evidence type="ECO:0000256" key="1">
    <source>
        <dbReference type="ARBA" id="ARBA00004141"/>
    </source>
</evidence>
<dbReference type="EMBL" id="MVBO01000031">
    <property type="protein sequence ID" value="OZJ04709.1"/>
    <property type="molecule type" value="Genomic_DNA"/>
</dbReference>
<dbReference type="InterPro" id="IPR036259">
    <property type="entry name" value="MFS_trans_sf"/>
</dbReference>
<organism evidence="9 10">
    <name type="scientific">Bifiguratus adelaidae</name>
    <dbReference type="NCBI Taxonomy" id="1938954"/>
    <lineage>
        <taxon>Eukaryota</taxon>
        <taxon>Fungi</taxon>
        <taxon>Fungi incertae sedis</taxon>
        <taxon>Mucoromycota</taxon>
        <taxon>Mucoromycotina</taxon>
        <taxon>Endogonomycetes</taxon>
        <taxon>Endogonales</taxon>
        <taxon>Endogonales incertae sedis</taxon>
        <taxon>Bifiguratus</taxon>
    </lineage>
</organism>
<keyword evidence="2" id="KW-0813">Transport</keyword>
<evidence type="ECO:0000256" key="6">
    <source>
        <dbReference type="SAM" id="MobiDB-lite"/>
    </source>
</evidence>
<dbReference type="GO" id="GO:0016020">
    <property type="term" value="C:membrane"/>
    <property type="evidence" value="ECO:0007669"/>
    <property type="project" value="UniProtKB-SubCell"/>
</dbReference>
<feature type="transmembrane region" description="Helical" evidence="7">
    <location>
        <begin position="334"/>
        <end position="352"/>
    </location>
</feature>